<dbReference type="OrthoDB" id="3849563at2"/>
<dbReference type="STRING" id="235985.SAMN05414137_115239"/>
<evidence type="ECO:0000259" key="1">
    <source>
        <dbReference type="Pfam" id="PF05362"/>
    </source>
</evidence>
<dbReference type="Proteomes" id="UP000183015">
    <property type="component" value="Unassembled WGS sequence"/>
</dbReference>
<keyword evidence="2" id="KW-0378">Hydrolase</keyword>
<keyword evidence="2" id="KW-0645">Protease</keyword>
<dbReference type="PRINTS" id="PR00830">
    <property type="entry name" value="ENDOLAPTASE"/>
</dbReference>
<dbReference type="Pfam" id="PF05362">
    <property type="entry name" value="Lon_C"/>
    <property type="match status" value="1"/>
</dbReference>
<dbReference type="eggNOG" id="COG0466">
    <property type="taxonomic scope" value="Bacteria"/>
</dbReference>
<evidence type="ECO:0000313" key="2">
    <source>
        <dbReference type="EMBL" id="SEL95252.1"/>
    </source>
</evidence>
<accession>A0A1H7UDV4</accession>
<dbReference type="SUPFAM" id="SSF54211">
    <property type="entry name" value="Ribosomal protein S5 domain 2-like"/>
    <property type="match status" value="1"/>
</dbReference>
<dbReference type="GO" id="GO:0004176">
    <property type="term" value="F:ATP-dependent peptidase activity"/>
    <property type="evidence" value="ECO:0007669"/>
    <property type="project" value="InterPro"/>
</dbReference>
<dbReference type="GO" id="GO:0004252">
    <property type="term" value="F:serine-type endopeptidase activity"/>
    <property type="evidence" value="ECO:0007669"/>
    <property type="project" value="InterPro"/>
</dbReference>
<dbReference type="RefSeq" id="WP_075004080.1">
    <property type="nucleotide sequence ID" value="NZ_FOAZ01000015.1"/>
</dbReference>
<dbReference type="InterPro" id="IPR027065">
    <property type="entry name" value="Lon_Prtase"/>
</dbReference>
<proteinExistence type="predicted"/>
<dbReference type="GO" id="GO:0030163">
    <property type="term" value="P:protein catabolic process"/>
    <property type="evidence" value="ECO:0007669"/>
    <property type="project" value="InterPro"/>
</dbReference>
<organism evidence="2 3">
    <name type="scientific">Streptacidiphilus jiangxiensis</name>
    <dbReference type="NCBI Taxonomy" id="235985"/>
    <lineage>
        <taxon>Bacteria</taxon>
        <taxon>Bacillati</taxon>
        <taxon>Actinomycetota</taxon>
        <taxon>Actinomycetes</taxon>
        <taxon>Kitasatosporales</taxon>
        <taxon>Streptomycetaceae</taxon>
        <taxon>Streptacidiphilus</taxon>
    </lineage>
</organism>
<protein>
    <submittedName>
        <fullName evidence="2">Lon protease (S16) C-terminal proteolytic domain-containing protein</fullName>
    </submittedName>
</protein>
<dbReference type="AlphaFoldDB" id="A0A1H7UDV4"/>
<feature type="domain" description="Lon proteolytic" evidence="1">
    <location>
        <begin position="127"/>
        <end position="302"/>
    </location>
</feature>
<dbReference type="GO" id="GO:0006508">
    <property type="term" value="P:proteolysis"/>
    <property type="evidence" value="ECO:0007669"/>
    <property type="project" value="UniProtKB-KW"/>
</dbReference>
<dbReference type="PANTHER" id="PTHR10046">
    <property type="entry name" value="ATP DEPENDENT LON PROTEASE FAMILY MEMBER"/>
    <property type="match status" value="1"/>
</dbReference>
<dbReference type="InterPro" id="IPR008269">
    <property type="entry name" value="Lon_proteolytic"/>
</dbReference>
<reference evidence="3" key="1">
    <citation type="submission" date="2016-10" db="EMBL/GenBank/DDBJ databases">
        <authorList>
            <person name="Varghese N."/>
        </authorList>
    </citation>
    <scope>NUCLEOTIDE SEQUENCE [LARGE SCALE GENOMIC DNA]</scope>
    <source>
        <strain evidence="3">DSM 45096 / BCRC 16803 / CGMCC 4.1857 / CIP 109030 / JCM 12277 / KCTC 19219 / NBRC 100920 / 33214</strain>
    </source>
</reference>
<evidence type="ECO:0000313" key="3">
    <source>
        <dbReference type="Proteomes" id="UP000183015"/>
    </source>
</evidence>
<sequence>MLFKHKHLLDELRKRGRTAPAEIISVRTVGGGNNLRAMWASDEDLTAQWMNCWMHLRVVPKNRAEPPFEATVLTRMHTLPLEGGVVPVWYDPEDHARVVMDYEADVQGKMHNLAHGDLLMHRYDQRLGLAWTPVRDELLPVMVMAERGRGRVKATGRLGALFGPTADAAVAAVRGAAPRLLPQLGADWFAHHDLSVEEPYGDIPRGTTADDAAGAGLAIAVALVSLLGGHLVRAEVAVTGRLAADGRLEPVTDLRGRAHAAHKIYATQLVVPAGNQADGHGSAETGLELSFATDLDEAVHACLARHALRTFVPPA</sequence>
<dbReference type="EMBL" id="FOAZ01000015">
    <property type="protein sequence ID" value="SEL95252.1"/>
    <property type="molecule type" value="Genomic_DNA"/>
</dbReference>
<dbReference type="GO" id="GO:0005524">
    <property type="term" value="F:ATP binding"/>
    <property type="evidence" value="ECO:0007669"/>
    <property type="project" value="InterPro"/>
</dbReference>
<name>A0A1H7UDV4_STRJI</name>
<dbReference type="InterPro" id="IPR014721">
    <property type="entry name" value="Ribsml_uS5_D2-typ_fold_subgr"/>
</dbReference>
<dbReference type="Gene3D" id="3.30.230.10">
    <property type="match status" value="1"/>
</dbReference>
<keyword evidence="3" id="KW-1185">Reference proteome</keyword>
<dbReference type="InterPro" id="IPR020568">
    <property type="entry name" value="Ribosomal_Su5_D2-typ_SF"/>
</dbReference>
<gene>
    <name evidence="2" type="ORF">SAMN05414137_115239</name>
</gene>